<accession>A0A8S2I4Q6</accession>
<dbReference type="SUPFAM" id="SSF54001">
    <property type="entry name" value="Cysteine proteinases"/>
    <property type="match status" value="1"/>
</dbReference>
<evidence type="ECO:0000313" key="3">
    <source>
        <dbReference type="EMBL" id="CAF3715188.1"/>
    </source>
</evidence>
<proteinExistence type="predicted"/>
<comment type="caution">
    <text evidence="3">The sequence shown here is derived from an EMBL/GenBank/DDBJ whole genome shotgun (WGS) entry which is preliminary data.</text>
</comment>
<evidence type="ECO:0000313" key="2">
    <source>
        <dbReference type="EMBL" id="CAF0939899.1"/>
    </source>
</evidence>
<dbReference type="EMBL" id="CAJNOK010004509">
    <property type="protein sequence ID" value="CAF0939899.1"/>
    <property type="molecule type" value="Genomic_DNA"/>
</dbReference>
<dbReference type="InterPro" id="IPR012317">
    <property type="entry name" value="Poly(ADP-ribose)pol_cat_dom"/>
</dbReference>
<dbReference type="Gene3D" id="3.90.70.10">
    <property type="entry name" value="Cysteine proteinases"/>
    <property type="match status" value="1"/>
</dbReference>
<reference evidence="3" key="1">
    <citation type="submission" date="2021-02" db="EMBL/GenBank/DDBJ databases">
        <authorList>
            <person name="Nowell W R."/>
        </authorList>
    </citation>
    <scope>NUCLEOTIDE SEQUENCE</scope>
</reference>
<dbReference type="GO" id="GO:0003950">
    <property type="term" value="F:NAD+ poly-ADP-ribosyltransferase activity"/>
    <property type="evidence" value="ECO:0007669"/>
    <property type="project" value="InterPro"/>
</dbReference>
<organism evidence="3 4">
    <name type="scientific">Didymodactylos carnosus</name>
    <dbReference type="NCBI Taxonomy" id="1234261"/>
    <lineage>
        <taxon>Eukaryota</taxon>
        <taxon>Metazoa</taxon>
        <taxon>Spiralia</taxon>
        <taxon>Gnathifera</taxon>
        <taxon>Rotifera</taxon>
        <taxon>Eurotatoria</taxon>
        <taxon>Bdelloidea</taxon>
        <taxon>Philodinida</taxon>
        <taxon>Philodinidae</taxon>
        <taxon>Didymodactylos</taxon>
    </lineage>
</organism>
<evidence type="ECO:0000259" key="1">
    <source>
        <dbReference type="Pfam" id="PF00644"/>
    </source>
</evidence>
<gene>
    <name evidence="2" type="ORF">OVA965_LOCUS11582</name>
    <name evidence="3" type="ORF">TMI583_LOCUS11586</name>
</gene>
<dbReference type="EMBL" id="CAJOBA010004514">
    <property type="protein sequence ID" value="CAF3715188.1"/>
    <property type="molecule type" value="Genomic_DNA"/>
</dbReference>
<dbReference type="AlphaFoldDB" id="A0A8S2I4Q6"/>
<dbReference type="Gene3D" id="3.90.228.10">
    <property type="match status" value="1"/>
</dbReference>
<name>A0A8S2I4Q6_9BILA</name>
<dbReference type="Proteomes" id="UP000682733">
    <property type="component" value="Unassembled WGS sequence"/>
</dbReference>
<feature type="domain" description="PARP catalytic" evidence="1">
    <location>
        <begin position="305"/>
        <end position="470"/>
    </location>
</feature>
<dbReference type="CDD" id="cd02619">
    <property type="entry name" value="Peptidase_C1"/>
    <property type="match status" value="1"/>
</dbReference>
<sequence length="496" mass="57362">MKARSGMSFPKNERKRMFACEYVIQKDYNQQVDFCAAFIYYNGRYRDTLKHNIPMEDAGVSTASVIEALMNYGSCYYWPNKPNPINFRPSDISYEVAKKYKLLNYKKIDIDLNAMKTCLAEDYPFGFRLKIFESFKTAGENRGFVPMPSGPDDAPCGFHGLLACGYDDRARRFIARNTWGLDWGDRGDCYIPYDYMTNPALCSDAWSIRKLGVNDSKDTTAPPDDSNMDDPIKEKKNFYCQFQGDFTPPVEYSSLKETKTEHVSSCDLQSDRHSQIRCRVREWIGFLPRNVQIEKLELIFNPIRYRLFLNQLHTVECRQEKSAFQPNLSIENDQEERINVLKRLQAQFPSVAHNRKARIVRMWHGCSRKTLSDLLSDGIATLGTKDDGWYGKAMYFTSSAEYALRYSGDDGCLILCYILILNPFPIVYSDCPSNMEPAKFRFYGKGNYKNYQCHYVPIDQNDFRPPLMSKDAKFDELAVFQEANILPQIVVYLKSG</sequence>
<protein>
    <recommendedName>
        <fullName evidence="1">PARP catalytic domain-containing protein</fullName>
    </recommendedName>
</protein>
<dbReference type="Pfam" id="PF00644">
    <property type="entry name" value="PARP"/>
    <property type="match status" value="1"/>
</dbReference>
<dbReference type="Proteomes" id="UP000677228">
    <property type="component" value="Unassembled WGS sequence"/>
</dbReference>
<dbReference type="SUPFAM" id="SSF56399">
    <property type="entry name" value="ADP-ribosylation"/>
    <property type="match status" value="1"/>
</dbReference>
<dbReference type="InterPro" id="IPR038765">
    <property type="entry name" value="Papain-like_cys_pep_sf"/>
</dbReference>
<evidence type="ECO:0000313" key="4">
    <source>
        <dbReference type="Proteomes" id="UP000682733"/>
    </source>
</evidence>